<keyword evidence="3" id="KW-1185">Reference proteome</keyword>
<keyword evidence="1" id="KW-1133">Transmembrane helix</keyword>
<proteinExistence type="predicted"/>
<keyword evidence="1" id="KW-0812">Transmembrane</keyword>
<dbReference type="Proteomes" id="UP000219193">
    <property type="component" value="Unassembled WGS sequence"/>
</dbReference>
<dbReference type="AlphaFoldDB" id="A0A285X3K9"/>
<dbReference type="RefSeq" id="WP_097055626.1">
    <property type="nucleotide sequence ID" value="NZ_OCMF01000001.1"/>
</dbReference>
<dbReference type="EMBL" id="OCMF01000001">
    <property type="protein sequence ID" value="SOC79927.1"/>
    <property type="molecule type" value="Genomic_DNA"/>
</dbReference>
<evidence type="ECO:0008006" key="4">
    <source>
        <dbReference type="Google" id="ProtNLM"/>
    </source>
</evidence>
<sequence length="145" mass="16818">MSEYTFVESQKFTQWWIWIFLLGIGMFLFYVQSNLGPIILITVSLLFLFMRLDTRVDARGISFKFFPFVKKEFMWSEISSARVVDYGFVGGWGIRLYTSYGTVYNVKGSKGLAIELKDGKKFCLGTQRPEELQNILSFKPSKNES</sequence>
<accession>A0A285X3K9</accession>
<organism evidence="2 3">
    <name type="scientific">Salinimicrobium sediminis</name>
    <dbReference type="NCBI Taxonomy" id="1343891"/>
    <lineage>
        <taxon>Bacteria</taxon>
        <taxon>Pseudomonadati</taxon>
        <taxon>Bacteroidota</taxon>
        <taxon>Flavobacteriia</taxon>
        <taxon>Flavobacteriales</taxon>
        <taxon>Flavobacteriaceae</taxon>
        <taxon>Salinimicrobium</taxon>
    </lineage>
</organism>
<evidence type="ECO:0000313" key="2">
    <source>
        <dbReference type="EMBL" id="SOC79927.1"/>
    </source>
</evidence>
<feature type="transmembrane region" description="Helical" evidence="1">
    <location>
        <begin position="12"/>
        <end position="31"/>
    </location>
</feature>
<keyword evidence="1" id="KW-0472">Membrane</keyword>
<evidence type="ECO:0000313" key="3">
    <source>
        <dbReference type="Proteomes" id="UP000219193"/>
    </source>
</evidence>
<gene>
    <name evidence="2" type="ORF">SAMN06296241_1468</name>
</gene>
<name>A0A285X3K9_9FLAO</name>
<reference evidence="3" key="1">
    <citation type="submission" date="2017-09" db="EMBL/GenBank/DDBJ databases">
        <authorList>
            <person name="Varghese N."/>
            <person name="Submissions S."/>
        </authorList>
    </citation>
    <scope>NUCLEOTIDE SEQUENCE [LARGE SCALE GENOMIC DNA]</scope>
    <source>
        <strain evidence="3">CGMCC 1.12641</strain>
    </source>
</reference>
<protein>
    <recommendedName>
        <fullName evidence="4">PH domain-containing protein</fullName>
    </recommendedName>
</protein>
<evidence type="ECO:0000256" key="1">
    <source>
        <dbReference type="SAM" id="Phobius"/>
    </source>
</evidence>
<dbReference type="OrthoDB" id="582675at2"/>